<dbReference type="EMBL" id="JABSTR010000007">
    <property type="protein sequence ID" value="KAH9375491.1"/>
    <property type="molecule type" value="Genomic_DNA"/>
</dbReference>
<evidence type="ECO:0000256" key="10">
    <source>
        <dbReference type="ARBA" id="ARBA00023136"/>
    </source>
</evidence>
<dbReference type="GO" id="GO:0006886">
    <property type="term" value="P:intracellular protein transport"/>
    <property type="evidence" value="ECO:0007669"/>
    <property type="project" value="InterPro"/>
</dbReference>
<keyword evidence="10 11" id="KW-0472">Membrane</keyword>
<keyword evidence="9" id="KW-0496">Mitochondrion</keyword>
<keyword evidence="3" id="KW-0813">Transport</keyword>
<evidence type="ECO:0000313" key="13">
    <source>
        <dbReference type="Proteomes" id="UP000821853"/>
    </source>
</evidence>
<keyword evidence="6" id="KW-1000">Mitochondrion outer membrane</keyword>
<keyword evidence="4" id="KW-0597">Phosphoprotein</keyword>
<dbReference type="VEuPathDB" id="VectorBase:HLOH_063540"/>
<dbReference type="SUPFAM" id="SSF47157">
    <property type="entry name" value="Mitochondrial import receptor subunit Tom20"/>
    <property type="match status" value="1"/>
</dbReference>
<comment type="caution">
    <text evidence="12">The sequence shown here is derived from an EMBL/GenBank/DDBJ whole genome shotgun (WGS) entry which is preliminary data.</text>
</comment>
<accession>A0A9J6GJK7</accession>
<evidence type="ECO:0000256" key="9">
    <source>
        <dbReference type="ARBA" id="ARBA00023128"/>
    </source>
</evidence>
<dbReference type="GO" id="GO:0008320">
    <property type="term" value="F:protein transmembrane transporter activity"/>
    <property type="evidence" value="ECO:0007669"/>
    <property type="project" value="TreeGrafter"/>
</dbReference>
<dbReference type="FunFam" id="1.20.960.10:FF:000001">
    <property type="entry name" value="Mitochondrial import receptor subunit TOM20 homolog"/>
    <property type="match status" value="1"/>
</dbReference>
<protein>
    <submittedName>
        <fullName evidence="12">Uncharacterized protein</fullName>
    </submittedName>
</protein>
<organism evidence="12 13">
    <name type="scientific">Haemaphysalis longicornis</name>
    <name type="common">Bush tick</name>
    <dbReference type="NCBI Taxonomy" id="44386"/>
    <lineage>
        <taxon>Eukaryota</taxon>
        <taxon>Metazoa</taxon>
        <taxon>Ecdysozoa</taxon>
        <taxon>Arthropoda</taxon>
        <taxon>Chelicerata</taxon>
        <taxon>Arachnida</taxon>
        <taxon>Acari</taxon>
        <taxon>Parasitiformes</taxon>
        <taxon>Ixodida</taxon>
        <taxon>Ixodoidea</taxon>
        <taxon>Ixodidae</taxon>
        <taxon>Haemaphysalinae</taxon>
        <taxon>Haemaphysalis</taxon>
    </lineage>
</organism>
<dbReference type="GO" id="GO:0030150">
    <property type="term" value="P:protein import into mitochondrial matrix"/>
    <property type="evidence" value="ECO:0007669"/>
    <property type="project" value="TreeGrafter"/>
</dbReference>
<dbReference type="OrthoDB" id="2154253at2759"/>
<dbReference type="Proteomes" id="UP000821853">
    <property type="component" value="Chromosome 5"/>
</dbReference>
<keyword evidence="5 11" id="KW-0812">Transmembrane</keyword>
<dbReference type="GO" id="GO:0030943">
    <property type="term" value="F:mitochondrion targeting sequence binding"/>
    <property type="evidence" value="ECO:0007669"/>
    <property type="project" value="TreeGrafter"/>
</dbReference>
<dbReference type="Gene3D" id="1.20.960.10">
    <property type="entry name" value="Mitochondrial outer membrane translocase complex, subunit Tom20 domain"/>
    <property type="match status" value="1"/>
</dbReference>
<reference evidence="12 13" key="1">
    <citation type="journal article" date="2020" name="Cell">
        <title>Large-Scale Comparative Analyses of Tick Genomes Elucidate Their Genetic Diversity and Vector Capacities.</title>
        <authorList>
            <consortium name="Tick Genome and Microbiome Consortium (TIGMIC)"/>
            <person name="Jia N."/>
            <person name="Wang J."/>
            <person name="Shi W."/>
            <person name="Du L."/>
            <person name="Sun Y."/>
            <person name="Zhan W."/>
            <person name="Jiang J.F."/>
            <person name="Wang Q."/>
            <person name="Zhang B."/>
            <person name="Ji P."/>
            <person name="Bell-Sakyi L."/>
            <person name="Cui X.M."/>
            <person name="Yuan T.T."/>
            <person name="Jiang B.G."/>
            <person name="Yang W.F."/>
            <person name="Lam T.T."/>
            <person name="Chang Q.C."/>
            <person name="Ding S.J."/>
            <person name="Wang X.J."/>
            <person name="Zhu J.G."/>
            <person name="Ruan X.D."/>
            <person name="Zhao L."/>
            <person name="Wei J.T."/>
            <person name="Ye R.Z."/>
            <person name="Que T.C."/>
            <person name="Du C.H."/>
            <person name="Zhou Y.H."/>
            <person name="Cheng J.X."/>
            <person name="Dai P.F."/>
            <person name="Guo W.B."/>
            <person name="Han X.H."/>
            <person name="Huang E.J."/>
            <person name="Li L.F."/>
            <person name="Wei W."/>
            <person name="Gao Y.C."/>
            <person name="Liu J.Z."/>
            <person name="Shao H.Z."/>
            <person name="Wang X."/>
            <person name="Wang C.C."/>
            <person name="Yang T.C."/>
            <person name="Huo Q.B."/>
            <person name="Li W."/>
            <person name="Chen H.Y."/>
            <person name="Chen S.E."/>
            <person name="Zhou L.G."/>
            <person name="Ni X.B."/>
            <person name="Tian J.H."/>
            <person name="Sheng Y."/>
            <person name="Liu T."/>
            <person name="Pan Y.S."/>
            <person name="Xia L.Y."/>
            <person name="Li J."/>
            <person name="Zhao F."/>
            <person name="Cao W.C."/>
        </authorList>
    </citation>
    <scope>NUCLEOTIDE SEQUENCE [LARGE SCALE GENOMIC DNA]</scope>
    <source>
        <strain evidence="12">HaeL-2018</strain>
    </source>
</reference>
<dbReference type="PANTHER" id="PTHR12430:SF0">
    <property type="entry name" value="TRANSLOCASE OF OUTER MITOCHONDRIAL MEMBRANE 20"/>
    <property type="match status" value="1"/>
</dbReference>
<dbReference type="PRINTS" id="PR01989">
    <property type="entry name" value="EUOM20RECPTR"/>
</dbReference>
<keyword evidence="7" id="KW-0653">Protein transport</keyword>
<proteinExistence type="inferred from homology"/>
<evidence type="ECO:0000256" key="5">
    <source>
        <dbReference type="ARBA" id="ARBA00022692"/>
    </source>
</evidence>
<dbReference type="PANTHER" id="PTHR12430">
    <property type="entry name" value="MITOCHONDRIAL IMPORT RECEPTOR SUBUNIT TOM20"/>
    <property type="match status" value="1"/>
</dbReference>
<evidence type="ECO:0000256" key="2">
    <source>
        <dbReference type="ARBA" id="ARBA00005792"/>
    </source>
</evidence>
<evidence type="ECO:0000256" key="4">
    <source>
        <dbReference type="ARBA" id="ARBA00022553"/>
    </source>
</evidence>
<comment type="similarity">
    <text evidence="2">Belongs to the Tom20 family.</text>
</comment>
<name>A0A9J6GJK7_HAELO</name>
<dbReference type="PRINTS" id="PR00351">
    <property type="entry name" value="OM20RECEPTOR"/>
</dbReference>
<evidence type="ECO:0000256" key="8">
    <source>
        <dbReference type="ARBA" id="ARBA00022989"/>
    </source>
</evidence>
<evidence type="ECO:0000256" key="3">
    <source>
        <dbReference type="ARBA" id="ARBA00022448"/>
    </source>
</evidence>
<keyword evidence="13" id="KW-1185">Reference proteome</keyword>
<evidence type="ECO:0000256" key="11">
    <source>
        <dbReference type="SAM" id="Phobius"/>
    </source>
</evidence>
<dbReference type="InterPro" id="IPR002056">
    <property type="entry name" value="MAS20"/>
</dbReference>
<dbReference type="GO" id="GO:0016031">
    <property type="term" value="P:tRNA import into mitochondrion"/>
    <property type="evidence" value="ECO:0007669"/>
    <property type="project" value="TreeGrafter"/>
</dbReference>
<evidence type="ECO:0000256" key="7">
    <source>
        <dbReference type="ARBA" id="ARBA00022927"/>
    </source>
</evidence>
<feature type="transmembrane region" description="Helical" evidence="11">
    <location>
        <begin position="12"/>
        <end position="29"/>
    </location>
</feature>
<dbReference type="InterPro" id="IPR022422">
    <property type="entry name" value="MAS20_rcpt_metazoan"/>
</dbReference>
<gene>
    <name evidence="12" type="ORF">HPB48_008534</name>
</gene>
<keyword evidence="8 11" id="KW-1133">Transmembrane helix</keyword>
<evidence type="ECO:0000313" key="12">
    <source>
        <dbReference type="EMBL" id="KAH9375491.1"/>
    </source>
</evidence>
<sequence>MSVIVSKTALSVAAGVCGTLFLGYCIYFDRKRRSDPLFKQKLRERRAKAQQQKEARKGTGKLPDLKDYDAVQKFFIHEVQMGEELLAQGDVENGVEHLSSAVAVCGQPQQLLQVLQQTLPPHVFHLLLQRLPVVSQCTDSKSPCKKDLMTLFSSLFKKVVIPTEQIDVLTCRLEDHLNPKPYLGYVFETYVNNVKAQKTDGFSLADEPVMQESCIRFITTLVDQIRQRLPYKITVIQETSLLSIENVLCVVKEPLIPLLEAMAVPPETIEKI</sequence>
<dbReference type="GO" id="GO:0005742">
    <property type="term" value="C:mitochondrial outer membrane translocase complex"/>
    <property type="evidence" value="ECO:0007669"/>
    <property type="project" value="InterPro"/>
</dbReference>
<comment type="subcellular location">
    <subcellularLocation>
        <location evidence="1">Mitochondrion outer membrane</location>
        <topology evidence="1">Single-pass membrane protein</topology>
    </subcellularLocation>
</comment>
<dbReference type="Pfam" id="PF02064">
    <property type="entry name" value="MAS20"/>
    <property type="match status" value="1"/>
</dbReference>
<evidence type="ECO:0000256" key="1">
    <source>
        <dbReference type="ARBA" id="ARBA00004572"/>
    </source>
</evidence>
<dbReference type="GO" id="GO:0006605">
    <property type="term" value="P:protein targeting"/>
    <property type="evidence" value="ECO:0007669"/>
    <property type="project" value="InterPro"/>
</dbReference>
<evidence type="ECO:0000256" key="6">
    <source>
        <dbReference type="ARBA" id="ARBA00022787"/>
    </source>
</evidence>
<dbReference type="AlphaFoldDB" id="A0A9J6GJK7"/>
<dbReference type="InterPro" id="IPR023392">
    <property type="entry name" value="Tom20_dom_sf"/>
</dbReference>